<name>A0A0L7LPB1_OPEBR</name>
<dbReference type="EMBL" id="JTDY01000465">
    <property type="protein sequence ID" value="KOB77056.1"/>
    <property type="molecule type" value="Genomic_DNA"/>
</dbReference>
<comment type="caution">
    <text evidence="1">The sequence shown here is derived from an EMBL/GenBank/DDBJ whole genome shotgun (WGS) entry which is preliminary data.</text>
</comment>
<gene>
    <name evidence="1" type="ORF">OBRU01_04630</name>
</gene>
<accession>A0A0L7LPB1</accession>
<dbReference type="InterPro" id="IPR012337">
    <property type="entry name" value="RNaseH-like_sf"/>
</dbReference>
<evidence type="ECO:0000313" key="2">
    <source>
        <dbReference type="Proteomes" id="UP000037510"/>
    </source>
</evidence>
<dbReference type="PANTHER" id="PTHR37162">
    <property type="entry name" value="HAT FAMILY DIMERISATION DOMAINCONTAINING PROTEIN-RELATED"/>
    <property type="match status" value="1"/>
</dbReference>
<sequence>MVISGKDSSVGILVEKLKKELIKQILATKGVETERKSVGSKRGWLTVCIGDDTKAWCKACHCTLTTHKKDLIEHSKTKKHDQSIKRSNIVGQSSKMPIFFQKPLKEPRKIAELKIAAYVAEHSSIKAVDHLGVLIKNLDPASPVLKDLKLHRSKCSALIRNVISPCFLEELLEEVGDSHYSVIIDETTTIDTKKVMCMIIRFFSEKQNKIITQFYRLIEIESADATSLADVFKAQLTADGLDIYKLLGIGVDGANVMVGEHHSFSSILKEGNPDLVTIKCVCHSLHLAAEYAFKTLPRFLDFLIKECHNWFSNSTKRQIDYKQIYMLLYEGKTPVKINKLAGTRWLSRYEALIKILEQWDGLKLHFDMAASKERCYTAEQLSNMLKSKTNLLYMTFLGTYLKPITMANKMFQATNADPLKLLEELNNLLLNYLTILIPPAQLEKADKNNLSNYDFEKYIMDASFMNFGYSFNEKSEGIRDHELKDVKQRCKQFLIEICKQIQRRLPNNLKTLENCKLLSPKNATSQIKPDITNLAKSFKTLCIDVDSTIQEWNALHRTTWNSTQHTEEFWVEVYNFKNAVGDRTFCHVSKLALGIMSLPFSNAVVERAFSQVAIIKDKLRNRLAINTAESILRVRYTMMDGCINFQPSEKMLKKFNSEKMYSSSADTTDVASDDSEVMAAIAEII</sequence>
<evidence type="ECO:0000313" key="1">
    <source>
        <dbReference type="EMBL" id="KOB77056.1"/>
    </source>
</evidence>
<protein>
    <submittedName>
        <fullName evidence="1">Uncharacterized protein</fullName>
    </submittedName>
</protein>
<dbReference type="AlphaFoldDB" id="A0A0L7LPB1"/>
<dbReference type="PANTHER" id="PTHR37162:SF1">
    <property type="entry name" value="BED-TYPE DOMAIN-CONTAINING PROTEIN"/>
    <property type="match status" value="1"/>
</dbReference>
<dbReference type="Proteomes" id="UP000037510">
    <property type="component" value="Unassembled WGS sequence"/>
</dbReference>
<proteinExistence type="predicted"/>
<organism evidence="1 2">
    <name type="scientific">Operophtera brumata</name>
    <name type="common">Winter moth</name>
    <name type="synonym">Phalaena brumata</name>
    <dbReference type="NCBI Taxonomy" id="104452"/>
    <lineage>
        <taxon>Eukaryota</taxon>
        <taxon>Metazoa</taxon>
        <taxon>Ecdysozoa</taxon>
        <taxon>Arthropoda</taxon>
        <taxon>Hexapoda</taxon>
        <taxon>Insecta</taxon>
        <taxon>Pterygota</taxon>
        <taxon>Neoptera</taxon>
        <taxon>Endopterygota</taxon>
        <taxon>Lepidoptera</taxon>
        <taxon>Glossata</taxon>
        <taxon>Ditrysia</taxon>
        <taxon>Geometroidea</taxon>
        <taxon>Geometridae</taxon>
        <taxon>Larentiinae</taxon>
        <taxon>Operophtera</taxon>
    </lineage>
</organism>
<keyword evidence="2" id="KW-1185">Reference proteome</keyword>
<reference evidence="1 2" key="1">
    <citation type="journal article" date="2015" name="Genome Biol. Evol.">
        <title>The genome of winter moth (Operophtera brumata) provides a genomic perspective on sexual dimorphism and phenology.</title>
        <authorList>
            <person name="Derks M.F."/>
            <person name="Smit S."/>
            <person name="Salis L."/>
            <person name="Schijlen E."/>
            <person name="Bossers A."/>
            <person name="Mateman C."/>
            <person name="Pijl A.S."/>
            <person name="de Ridder D."/>
            <person name="Groenen M.A."/>
            <person name="Visser M.E."/>
            <person name="Megens H.J."/>
        </authorList>
    </citation>
    <scope>NUCLEOTIDE SEQUENCE [LARGE SCALE GENOMIC DNA]</scope>
    <source>
        <strain evidence="1">WM2013NL</strain>
        <tissue evidence="1">Head and thorax</tissue>
    </source>
</reference>
<dbReference type="SUPFAM" id="SSF53098">
    <property type="entry name" value="Ribonuclease H-like"/>
    <property type="match status" value="1"/>
</dbReference>